<comment type="caution">
    <text evidence="1">The sequence shown here is derived from an EMBL/GenBank/DDBJ whole genome shotgun (WGS) entry which is preliminary data.</text>
</comment>
<protein>
    <submittedName>
        <fullName evidence="1">Uncharacterized protein</fullName>
    </submittedName>
</protein>
<proteinExistence type="predicted"/>
<sequence length="156" mass="18155">MGSPGPPRQAVGWFRRTMCLLTLHTEPEMPHLTPVDPTNPCRRQPRCDCGRRRLPARTLHEYGEAGDGDRLCEQVKVCGRCGHEQRWLTHTTDARSVHLGDVPEHRRKGYDVYDCRYVALCLVCGDIAHLDERHDWHEDWWGRECRSCGLKFYDDD</sequence>
<accession>A0ABU7SBY4</accession>
<keyword evidence="2" id="KW-1185">Reference proteome</keyword>
<evidence type="ECO:0000313" key="1">
    <source>
        <dbReference type="EMBL" id="MEE6307407.1"/>
    </source>
</evidence>
<name>A0ABU7SBY4_9ACTN</name>
<dbReference type="Proteomes" id="UP001339911">
    <property type="component" value="Unassembled WGS sequence"/>
</dbReference>
<dbReference type="RefSeq" id="WP_331207711.1">
    <property type="nucleotide sequence ID" value="NZ_JAZGQL010000007.1"/>
</dbReference>
<evidence type="ECO:0000313" key="2">
    <source>
        <dbReference type="Proteomes" id="UP001339911"/>
    </source>
</evidence>
<reference evidence="1 2" key="1">
    <citation type="submission" date="2024-01" db="EMBL/GenBank/DDBJ databases">
        <title>Genome insights into Plantactinospora veratri sp. nov.</title>
        <authorList>
            <person name="Wang L."/>
        </authorList>
    </citation>
    <scope>NUCLEOTIDE SEQUENCE [LARGE SCALE GENOMIC DNA]</scope>
    <source>
        <strain evidence="1 2">NEAU-FHS4</strain>
    </source>
</reference>
<dbReference type="EMBL" id="JAZGQL010000007">
    <property type="protein sequence ID" value="MEE6307407.1"/>
    <property type="molecule type" value="Genomic_DNA"/>
</dbReference>
<organism evidence="1 2">
    <name type="scientific">Plantactinospora veratri</name>
    <dbReference type="NCBI Taxonomy" id="1436122"/>
    <lineage>
        <taxon>Bacteria</taxon>
        <taxon>Bacillati</taxon>
        <taxon>Actinomycetota</taxon>
        <taxon>Actinomycetes</taxon>
        <taxon>Micromonosporales</taxon>
        <taxon>Micromonosporaceae</taxon>
        <taxon>Plantactinospora</taxon>
    </lineage>
</organism>
<gene>
    <name evidence="1" type="ORF">V1634_11285</name>
</gene>